<evidence type="ECO:0000313" key="3">
    <source>
        <dbReference type="EMBL" id="NMO20312.1"/>
    </source>
</evidence>
<feature type="region of interest" description="Disordered" evidence="1">
    <location>
        <begin position="20"/>
        <end position="60"/>
    </location>
</feature>
<dbReference type="InterPro" id="IPR022409">
    <property type="entry name" value="PKD/Chitinase_dom"/>
</dbReference>
<evidence type="ECO:0000259" key="2">
    <source>
        <dbReference type="SMART" id="SM00089"/>
    </source>
</evidence>
<feature type="compositionally biased region" description="Basic and acidic residues" evidence="1">
    <location>
        <begin position="36"/>
        <end position="45"/>
    </location>
</feature>
<feature type="domain" description="PKD/Chitinase" evidence="2">
    <location>
        <begin position="55"/>
        <end position="141"/>
    </location>
</feature>
<dbReference type="RefSeq" id="WP_169349531.1">
    <property type="nucleotide sequence ID" value="NZ_JABBJJ010000236.1"/>
</dbReference>
<gene>
    <name evidence="3" type="ORF">HG543_36450</name>
</gene>
<evidence type="ECO:0000256" key="1">
    <source>
        <dbReference type="SAM" id="MobiDB-lite"/>
    </source>
</evidence>
<keyword evidence="4" id="KW-1185">Reference proteome</keyword>
<protein>
    <recommendedName>
        <fullName evidence="2">PKD/Chitinase domain-containing protein</fullName>
    </recommendedName>
</protein>
<feature type="region of interest" description="Disordered" evidence="1">
    <location>
        <begin position="482"/>
        <end position="503"/>
    </location>
</feature>
<proteinExistence type="predicted"/>
<dbReference type="CDD" id="cd00146">
    <property type="entry name" value="PKD"/>
    <property type="match status" value="1"/>
</dbReference>
<evidence type="ECO:0000313" key="4">
    <source>
        <dbReference type="Proteomes" id="UP000518300"/>
    </source>
</evidence>
<dbReference type="EMBL" id="JABBJJ010000236">
    <property type="protein sequence ID" value="NMO20312.1"/>
    <property type="molecule type" value="Genomic_DNA"/>
</dbReference>
<comment type="caution">
    <text evidence="3">The sequence shown here is derived from an EMBL/GenBank/DDBJ whole genome shotgun (WGS) entry which is preliminary data.</text>
</comment>
<dbReference type="Proteomes" id="UP000518300">
    <property type="component" value="Unassembled WGS sequence"/>
</dbReference>
<name>A0A848LRQ1_9BACT</name>
<dbReference type="SUPFAM" id="SSF49299">
    <property type="entry name" value="PKD domain"/>
    <property type="match status" value="3"/>
</dbReference>
<feature type="region of interest" description="Disordered" evidence="1">
    <location>
        <begin position="524"/>
        <end position="553"/>
    </location>
</feature>
<dbReference type="InterPro" id="IPR013783">
    <property type="entry name" value="Ig-like_fold"/>
</dbReference>
<dbReference type="SMART" id="SM00089">
    <property type="entry name" value="PKD"/>
    <property type="match status" value="3"/>
</dbReference>
<reference evidence="3 4" key="1">
    <citation type="submission" date="2020-04" db="EMBL/GenBank/DDBJ databases">
        <title>Draft genome of Pyxidicoccus fallax type strain.</title>
        <authorList>
            <person name="Whitworth D.E."/>
        </authorList>
    </citation>
    <scope>NUCLEOTIDE SEQUENCE [LARGE SCALE GENOMIC DNA]</scope>
    <source>
        <strain evidence="3 4">DSM 14698</strain>
    </source>
</reference>
<feature type="compositionally biased region" description="Low complexity" evidence="1">
    <location>
        <begin position="72"/>
        <end position="85"/>
    </location>
</feature>
<accession>A0A848LRQ1</accession>
<feature type="domain" description="PKD/Chitinase" evidence="2">
    <location>
        <begin position="149"/>
        <end position="239"/>
    </location>
</feature>
<sequence length="553" mass="57444">MNARTTLLFMVAVAGTAWSCGPNDMEAPKSAPAKESPPRESRLEGAEPGSNLPPVANAGGPYYVEEASSILLDGSGSSDPEGGPLTYAWDLDGDGDFDDAQEPSPSYFGTDGWIEYTVGLRVCDDAGACDSQTTSLMVGNAPPTALTLGPSVQTLSPYGTATLTATFTDPVGASDGPFFGYWIIGDNSYGPLPIMSPYGTPLVESFSFRRTGTYPVTLMIIDKDGGMSEGISTATIIVRTPAPVVDTGGPYVTLEGASAVLDGSGTHAPDGAWVLMFWDLDNDGNHEFHGPIAPFPGVDGPNTHIVGLKACSYDDTWVCMFPETATTTVQVLNAPPVTHAGEDQSVSRGDVVTLTGTWSDPAGAADNPYTVAWDLDGDGTFDVSGTANHGDSDVRTKVFSEAGTYTLRFQVTDKDGDSHVDTLVVTVANRPPDCAAAAPSVSRLWPPNHQLRDVSILGVTDADGDALAVTFTSIRQDEPVNGAADGAGVGTPTAKVRAERSGPGNGRVYHLGFSASDRHGGTCTGTVTVGVPHDQGRGATPVDDGPLYDSTRP</sequence>
<organism evidence="3 4">
    <name type="scientific">Pyxidicoccus fallax</name>
    <dbReference type="NCBI Taxonomy" id="394095"/>
    <lineage>
        <taxon>Bacteria</taxon>
        <taxon>Pseudomonadati</taxon>
        <taxon>Myxococcota</taxon>
        <taxon>Myxococcia</taxon>
        <taxon>Myxococcales</taxon>
        <taxon>Cystobacterineae</taxon>
        <taxon>Myxococcaceae</taxon>
        <taxon>Pyxidicoccus</taxon>
    </lineage>
</organism>
<feature type="domain" description="PKD/Chitinase" evidence="2">
    <location>
        <begin position="341"/>
        <end position="430"/>
    </location>
</feature>
<feature type="compositionally biased region" description="Acidic residues" evidence="1">
    <location>
        <begin position="91"/>
        <end position="101"/>
    </location>
</feature>
<dbReference type="Pfam" id="PF18911">
    <property type="entry name" value="PKD_4"/>
    <property type="match status" value="2"/>
</dbReference>
<dbReference type="AlphaFoldDB" id="A0A848LRQ1"/>
<dbReference type="InterPro" id="IPR035986">
    <property type="entry name" value="PKD_dom_sf"/>
</dbReference>
<dbReference type="InterPro" id="IPR000601">
    <property type="entry name" value="PKD_dom"/>
</dbReference>
<feature type="region of interest" description="Disordered" evidence="1">
    <location>
        <begin position="72"/>
        <end position="104"/>
    </location>
</feature>
<dbReference type="Gene3D" id="2.60.40.10">
    <property type="entry name" value="Immunoglobulins"/>
    <property type="match status" value="2"/>
</dbReference>